<name>A0AA88DGZ1_FICCA</name>
<evidence type="ECO:0000313" key="2">
    <source>
        <dbReference type="EMBL" id="GMN39039.1"/>
    </source>
</evidence>
<comment type="caution">
    <text evidence="2">The sequence shown here is derived from an EMBL/GenBank/DDBJ whole genome shotgun (WGS) entry which is preliminary data.</text>
</comment>
<dbReference type="Proteomes" id="UP001187192">
    <property type="component" value="Unassembled WGS sequence"/>
</dbReference>
<dbReference type="PANTHER" id="PTHR35304">
    <property type="entry name" value="OS05G0120300 PROTEIN-RELATED"/>
    <property type="match status" value="1"/>
</dbReference>
<organism evidence="2 3">
    <name type="scientific">Ficus carica</name>
    <name type="common">Common fig</name>
    <dbReference type="NCBI Taxonomy" id="3494"/>
    <lineage>
        <taxon>Eukaryota</taxon>
        <taxon>Viridiplantae</taxon>
        <taxon>Streptophyta</taxon>
        <taxon>Embryophyta</taxon>
        <taxon>Tracheophyta</taxon>
        <taxon>Spermatophyta</taxon>
        <taxon>Magnoliopsida</taxon>
        <taxon>eudicotyledons</taxon>
        <taxon>Gunneridae</taxon>
        <taxon>Pentapetalae</taxon>
        <taxon>rosids</taxon>
        <taxon>fabids</taxon>
        <taxon>Rosales</taxon>
        <taxon>Moraceae</taxon>
        <taxon>Ficeae</taxon>
        <taxon>Ficus</taxon>
    </lineage>
</organism>
<keyword evidence="3" id="KW-1185">Reference proteome</keyword>
<reference evidence="2" key="1">
    <citation type="submission" date="2023-07" db="EMBL/GenBank/DDBJ databases">
        <title>draft genome sequence of fig (Ficus carica).</title>
        <authorList>
            <person name="Takahashi T."/>
            <person name="Nishimura K."/>
        </authorList>
    </citation>
    <scope>NUCLEOTIDE SEQUENCE</scope>
</reference>
<dbReference type="AlphaFoldDB" id="A0AA88DGZ1"/>
<feature type="compositionally biased region" description="Basic and acidic residues" evidence="1">
    <location>
        <begin position="115"/>
        <end position="133"/>
    </location>
</feature>
<gene>
    <name evidence="2" type="ORF">TIFTF001_008284</name>
</gene>
<feature type="region of interest" description="Disordered" evidence="1">
    <location>
        <begin position="115"/>
        <end position="143"/>
    </location>
</feature>
<protein>
    <submittedName>
        <fullName evidence="2">Uncharacterized protein</fullName>
    </submittedName>
</protein>
<accession>A0AA88DGZ1</accession>
<dbReference type="EMBL" id="BTGU01000009">
    <property type="protein sequence ID" value="GMN39039.1"/>
    <property type="molecule type" value="Genomic_DNA"/>
</dbReference>
<evidence type="ECO:0000313" key="3">
    <source>
        <dbReference type="Proteomes" id="UP001187192"/>
    </source>
</evidence>
<evidence type="ECO:0000256" key="1">
    <source>
        <dbReference type="SAM" id="MobiDB-lite"/>
    </source>
</evidence>
<dbReference type="PANTHER" id="PTHR35304:SF1">
    <property type="entry name" value="OS05G0120300 PROTEIN"/>
    <property type="match status" value="1"/>
</dbReference>
<sequence length="183" mass="20814">MNTMSSVCISNCVNDARDPRVPVRATYVNLYKWPESDAEFVRSVSSRGCRPASSSASATATAIRYGHPRVVDSISCRQIYLRSYKFSREEDYQQKKKKNAHNCFGCRPLIKPKLADDHDDRDDRDRDRDERGKKLPSRGPASNKKKKKRCLFLGKVKEISYAALFGIFQRCLSCSATVDVVDH</sequence>
<proteinExistence type="predicted"/>